<protein>
    <submittedName>
        <fullName evidence="4">Os09g0269000 protein</fullName>
    </submittedName>
</protein>
<dbReference type="Gene3D" id="4.10.60.10">
    <property type="entry name" value="Zinc finger, CCHC-type"/>
    <property type="match status" value="1"/>
</dbReference>
<evidence type="ECO:0000256" key="1">
    <source>
        <dbReference type="PROSITE-ProRule" id="PRU00047"/>
    </source>
</evidence>
<dbReference type="Proteomes" id="UP000059680">
    <property type="component" value="Chromosome 9"/>
</dbReference>
<dbReference type="InterPro" id="IPR001878">
    <property type="entry name" value="Znf_CCHC"/>
</dbReference>
<accession>A0A0P0XKJ7</accession>
<evidence type="ECO:0000259" key="3">
    <source>
        <dbReference type="PROSITE" id="PS50158"/>
    </source>
</evidence>
<proteinExistence type="predicted"/>
<dbReference type="PaxDb" id="39947-A0A0P0XKJ7"/>
<feature type="compositionally biased region" description="Gly residues" evidence="2">
    <location>
        <begin position="51"/>
        <end position="60"/>
    </location>
</feature>
<feature type="non-terminal residue" evidence="4">
    <location>
        <position position="1"/>
    </location>
</feature>
<reference evidence="4 5" key="2">
    <citation type="journal article" date="2013" name="Plant Cell Physiol.">
        <title>Rice Annotation Project Database (RAP-DB): an integrative and interactive database for rice genomics.</title>
        <authorList>
            <person name="Sakai H."/>
            <person name="Lee S.S."/>
            <person name="Tanaka T."/>
            <person name="Numa H."/>
            <person name="Kim J."/>
            <person name="Kawahara Y."/>
            <person name="Wakimoto H."/>
            <person name="Yang C.C."/>
            <person name="Iwamoto M."/>
            <person name="Abe T."/>
            <person name="Yamada Y."/>
            <person name="Muto A."/>
            <person name="Inokuchi H."/>
            <person name="Ikemura T."/>
            <person name="Matsumoto T."/>
            <person name="Sasaki T."/>
            <person name="Itoh T."/>
        </authorList>
    </citation>
    <scope>NUCLEOTIDE SEQUENCE [LARGE SCALE GENOMIC DNA]</scope>
    <source>
        <strain evidence="5">cv. Nipponbare</strain>
    </source>
</reference>
<dbReference type="Pfam" id="PF00098">
    <property type="entry name" value="zf-CCHC"/>
    <property type="match status" value="1"/>
</dbReference>
<feature type="region of interest" description="Disordered" evidence="2">
    <location>
        <begin position="47"/>
        <end position="84"/>
    </location>
</feature>
<dbReference type="Gramene" id="Os09t0269000-00">
    <property type="protein sequence ID" value="Os09t0269000-00"/>
    <property type="gene ID" value="Os09g0269000"/>
</dbReference>
<dbReference type="EMBL" id="AP014965">
    <property type="protein sequence ID" value="BAT07160.1"/>
    <property type="molecule type" value="Genomic_DNA"/>
</dbReference>
<feature type="region of interest" description="Disordered" evidence="2">
    <location>
        <begin position="1"/>
        <end position="27"/>
    </location>
</feature>
<sequence>GGRGRKGEKPVLTEGLGQRGEEQAPTVDLAGRMADVTAHGMADAATPMAGCDGGPSGGGARLEAAASGGGGGEQRDGGGGRVCYMCGEEGHKARDCS</sequence>
<evidence type="ECO:0000313" key="4">
    <source>
        <dbReference type="EMBL" id="BAT07160.1"/>
    </source>
</evidence>
<name>A0A0P0XKJ7_ORYSJ</name>
<organism evidence="4 5">
    <name type="scientific">Oryza sativa subsp. japonica</name>
    <name type="common">Rice</name>
    <dbReference type="NCBI Taxonomy" id="39947"/>
    <lineage>
        <taxon>Eukaryota</taxon>
        <taxon>Viridiplantae</taxon>
        <taxon>Streptophyta</taxon>
        <taxon>Embryophyta</taxon>
        <taxon>Tracheophyta</taxon>
        <taxon>Spermatophyta</taxon>
        <taxon>Magnoliopsida</taxon>
        <taxon>Liliopsida</taxon>
        <taxon>Poales</taxon>
        <taxon>Poaceae</taxon>
        <taxon>BOP clade</taxon>
        <taxon>Oryzoideae</taxon>
        <taxon>Oryzeae</taxon>
        <taxon>Oryzinae</taxon>
        <taxon>Oryza</taxon>
        <taxon>Oryza sativa</taxon>
    </lineage>
</organism>
<evidence type="ECO:0000313" key="5">
    <source>
        <dbReference type="Proteomes" id="UP000059680"/>
    </source>
</evidence>
<dbReference type="InterPro" id="IPR036875">
    <property type="entry name" value="Znf_CCHC_sf"/>
</dbReference>
<keyword evidence="1" id="KW-0862">Zinc</keyword>
<keyword evidence="1" id="KW-0863">Zinc-finger</keyword>
<reference evidence="4 5" key="3">
    <citation type="journal article" date="2013" name="Rice">
        <title>Improvement of the Oryza sativa Nipponbare reference genome using next generation sequence and optical map data.</title>
        <authorList>
            <person name="Kawahara Y."/>
            <person name="de la Bastide M."/>
            <person name="Hamilton J.P."/>
            <person name="Kanamori H."/>
            <person name="McCombie W.R."/>
            <person name="Ouyang S."/>
            <person name="Schwartz D.C."/>
            <person name="Tanaka T."/>
            <person name="Wu J."/>
            <person name="Zhou S."/>
            <person name="Childs K.L."/>
            <person name="Davidson R.M."/>
            <person name="Lin H."/>
            <person name="Quesada-Ocampo L."/>
            <person name="Vaillancourt B."/>
            <person name="Sakai H."/>
            <person name="Lee S.S."/>
            <person name="Kim J."/>
            <person name="Numa H."/>
            <person name="Itoh T."/>
            <person name="Buell C.R."/>
            <person name="Matsumoto T."/>
        </authorList>
    </citation>
    <scope>NUCLEOTIDE SEQUENCE [LARGE SCALE GENOMIC DNA]</scope>
    <source>
        <strain evidence="5">cv. Nipponbare</strain>
    </source>
</reference>
<reference evidence="5" key="1">
    <citation type="journal article" date="2005" name="Nature">
        <title>The map-based sequence of the rice genome.</title>
        <authorList>
            <consortium name="International rice genome sequencing project (IRGSP)"/>
            <person name="Matsumoto T."/>
            <person name="Wu J."/>
            <person name="Kanamori H."/>
            <person name="Katayose Y."/>
            <person name="Fujisawa M."/>
            <person name="Namiki N."/>
            <person name="Mizuno H."/>
            <person name="Yamamoto K."/>
            <person name="Antonio B.A."/>
            <person name="Baba T."/>
            <person name="Sakata K."/>
            <person name="Nagamura Y."/>
            <person name="Aoki H."/>
            <person name="Arikawa K."/>
            <person name="Arita K."/>
            <person name="Bito T."/>
            <person name="Chiden Y."/>
            <person name="Fujitsuka N."/>
            <person name="Fukunaka R."/>
            <person name="Hamada M."/>
            <person name="Harada C."/>
            <person name="Hayashi A."/>
            <person name="Hijishita S."/>
            <person name="Honda M."/>
            <person name="Hosokawa S."/>
            <person name="Ichikawa Y."/>
            <person name="Idonuma A."/>
            <person name="Iijima M."/>
            <person name="Ikeda M."/>
            <person name="Ikeno M."/>
            <person name="Ito K."/>
            <person name="Ito S."/>
            <person name="Ito T."/>
            <person name="Ito Y."/>
            <person name="Ito Y."/>
            <person name="Iwabuchi A."/>
            <person name="Kamiya K."/>
            <person name="Karasawa W."/>
            <person name="Kurita K."/>
            <person name="Katagiri S."/>
            <person name="Kikuta A."/>
            <person name="Kobayashi H."/>
            <person name="Kobayashi N."/>
            <person name="Machita K."/>
            <person name="Maehara T."/>
            <person name="Masukawa M."/>
            <person name="Mizubayashi T."/>
            <person name="Mukai Y."/>
            <person name="Nagasaki H."/>
            <person name="Nagata Y."/>
            <person name="Naito S."/>
            <person name="Nakashima M."/>
            <person name="Nakama Y."/>
            <person name="Nakamichi Y."/>
            <person name="Nakamura M."/>
            <person name="Meguro A."/>
            <person name="Negishi M."/>
            <person name="Ohta I."/>
            <person name="Ohta T."/>
            <person name="Okamoto M."/>
            <person name="Ono N."/>
            <person name="Saji S."/>
            <person name="Sakaguchi M."/>
            <person name="Sakai K."/>
            <person name="Shibata M."/>
            <person name="Shimokawa T."/>
            <person name="Song J."/>
            <person name="Takazaki Y."/>
            <person name="Terasawa K."/>
            <person name="Tsugane M."/>
            <person name="Tsuji K."/>
            <person name="Ueda S."/>
            <person name="Waki K."/>
            <person name="Yamagata H."/>
            <person name="Yamamoto M."/>
            <person name="Yamamoto S."/>
            <person name="Yamane H."/>
            <person name="Yoshiki S."/>
            <person name="Yoshihara R."/>
            <person name="Yukawa K."/>
            <person name="Zhong H."/>
            <person name="Yano M."/>
            <person name="Yuan Q."/>
            <person name="Ouyang S."/>
            <person name="Liu J."/>
            <person name="Jones K.M."/>
            <person name="Gansberger K."/>
            <person name="Moffat K."/>
            <person name="Hill J."/>
            <person name="Bera J."/>
            <person name="Fadrosh D."/>
            <person name="Jin S."/>
            <person name="Johri S."/>
            <person name="Kim M."/>
            <person name="Overton L."/>
            <person name="Reardon M."/>
            <person name="Tsitrin T."/>
            <person name="Vuong H."/>
            <person name="Weaver B."/>
            <person name="Ciecko A."/>
            <person name="Tallon L."/>
            <person name="Jackson J."/>
            <person name="Pai G."/>
            <person name="Aken S.V."/>
            <person name="Utterback T."/>
            <person name="Reidmuller S."/>
            <person name="Feldblyum T."/>
            <person name="Hsiao J."/>
            <person name="Zismann V."/>
            <person name="Iobst S."/>
            <person name="de Vazeille A.R."/>
            <person name="Buell C.R."/>
            <person name="Ying K."/>
            <person name="Li Y."/>
            <person name="Lu T."/>
            <person name="Huang Y."/>
            <person name="Zhao Q."/>
            <person name="Feng Q."/>
            <person name="Zhang L."/>
            <person name="Zhu J."/>
            <person name="Weng Q."/>
            <person name="Mu J."/>
            <person name="Lu Y."/>
            <person name="Fan D."/>
            <person name="Liu Y."/>
            <person name="Guan J."/>
            <person name="Zhang Y."/>
            <person name="Yu S."/>
            <person name="Liu X."/>
            <person name="Zhang Y."/>
            <person name="Hong G."/>
            <person name="Han B."/>
            <person name="Choisne N."/>
            <person name="Demange N."/>
            <person name="Orjeda G."/>
            <person name="Samain S."/>
            <person name="Cattolico L."/>
            <person name="Pelletier E."/>
            <person name="Couloux A."/>
            <person name="Segurens B."/>
            <person name="Wincker P."/>
            <person name="D'Hont A."/>
            <person name="Scarpelli C."/>
            <person name="Weissenbach J."/>
            <person name="Salanoubat M."/>
            <person name="Quetier F."/>
            <person name="Yu Y."/>
            <person name="Kim H.R."/>
            <person name="Rambo T."/>
            <person name="Currie J."/>
            <person name="Collura K."/>
            <person name="Luo M."/>
            <person name="Yang T."/>
            <person name="Ammiraju J.S.S."/>
            <person name="Engler F."/>
            <person name="Soderlund C."/>
            <person name="Wing R.A."/>
            <person name="Palmer L.E."/>
            <person name="de la Bastide M."/>
            <person name="Spiegel L."/>
            <person name="Nascimento L."/>
            <person name="Zutavern T."/>
            <person name="O'Shaughnessy A."/>
            <person name="Dike S."/>
            <person name="Dedhia N."/>
            <person name="Preston R."/>
            <person name="Balija V."/>
            <person name="McCombie W.R."/>
            <person name="Chow T."/>
            <person name="Chen H."/>
            <person name="Chung M."/>
            <person name="Chen C."/>
            <person name="Shaw J."/>
            <person name="Wu H."/>
            <person name="Hsiao K."/>
            <person name="Chao Y."/>
            <person name="Chu M."/>
            <person name="Cheng C."/>
            <person name="Hour A."/>
            <person name="Lee P."/>
            <person name="Lin S."/>
            <person name="Lin Y."/>
            <person name="Liou J."/>
            <person name="Liu S."/>
            <person name="Hsing Y."/>
            <person name="Raghuvanshi S."/>
            <person name="Mohanty A."/>
            <person name="Bharti A.K."/>
            <person name="Gaur A."/>
            <person name="Gupta V."/>
            <person name="Kumar D."/>
            <person name="Ravi V."/>
            <person name="Vij S."/>
            <person name="Kapur A."/>
            <person name="Khurana P."/>
            <person name="Khurana P."/>
            <person name="Khurana J.P."/>
            <person name="Tyagi A.K."/>
            <person name="Gaikwad K."/>
            <person name="Singh A."/>
            <person name="Dalal V."/>
            <person name="Srivastava S."/>
            <person name="Dixit A."/>
            <person name="Pal A.K."/>
            <person name="Ghazi I.A."/>
            <person name="Yadav M."/>
            <person name="Pandit A."/>
            <person name="Bhargava A."/>
            <person name="Sureshbabu K."/>
            <person name="Batra K."/>
            <person name="Sharma T.R."/>
            <person name="Mohapatra T."/>
            <person name="Singh N.K."/>
            <person name="Messing J."/>
            <person name="Nelson A.B."/>
            <person name="Fuks G."/>
            <person name="Kavchok S."/>
            <person name="Keizer G."/>
            <person name="Linton E."/>
            <person name="Llaca V."/>
            <person name="Song R."/>
            <person name="Tanyolac B."/>
            <person name="Young S."/>
            <person name="Ho-Il K."/>
            <person name="Hahn J.H."/>
            <person name="Sangsakoo G."/>
            <person name="Vanavichit A."/>
            <person name="de Mattos Luiz.A.T."/>
            <person name="Zimmer P.D."/>
            <person name="Malone G."/>
            <person name="Dellagostin O."/>
            <person name="de Oliveira A.C."/>
            <person name="Bevan M."/>
            <person name="Bancroft I."/>
            <person name="Minx P."/>
            <person name="Cordum H."/>
            <person name="Wilson R."/>
            <person name="Cheng Z."/>
            <person name="Jin W."/>
            <person name="Jiang J."/>
            <person name="Leong S.A."/>
            <person name="Iwama H."/>
            <person name="Gojobori T."/>
            <person name="Itoh T."/>
            <person name="Niimura Y."/>
            <person name="Fujii Y."/>
            <person name="Habara T."/>
            <person name="Sakai H."/>
            <person name="Sato Y."/>
            <person name="Wilson G."/>
            <person name="Kumar K."/>
            <person name="McCouch S."/>
            <person name="Juretic N."/>
            <person name="Hoen D."/>
            <person name="Wright S."/>
            <person name="Bruskiewich R."/>
            <person name="Bureau T."/>
            <person name="Miyao A."/>
            <person name="Hirochika H."/>
            <person name="Nishikawa T."/>
            <person name="Kadowaki K."/>
            <person name="Sugiura M."/>
            <person name="Burr B."/>
            <person name="Sasaki T."/>
        </authorList>
    </citation>
    <scope>NUCLEOTIDE SEQUENCE [LARGE SCALE GENOMIC DNA]</scope>
    <source>
        <strain evidence="5">cv. Nipponbare</strain>
    </source>
</reference>
<dbReference type="GO" id="GO:0003676">
    <property type="term" value="F:nucleic acid binding"/>
    <property type="evidence" value="ECO:0007669"/>
    <property type="project" value="InterPro"/>
</dbReference>
<dbReference type="InParanoid" id="A0A0P0XKJ7"/>
<dbReference type="AlphaFoldDB" id="A0A0P0XKJ7"/>
<keyword evidence="5" id="KW-1185">Reference proteome</keyword>
<gene>
    <name evidence="4" type="ordered locus">Os09g0269000</name>
    <name evidence="4" type="ORF">OSNPB_090269000</name>
</gene>
<dbReference type="GO" id="GO:0008270">
    <property type="term" value="F:zinc ion binding"/>
    <property type="evidence" value="ECO:0007669"/>
    <property type="project" value="UniProtKB-KW"/>
</dbReference>
<dbReference type="SUPFAM" id="SSF57756">
    <property type="entry name" value="Retrovirus zinc finger-like domains"/>
    <property type="match status" value="1"/>
</dbReference>
<keyword evidence="1" id="KW-0479">Metal-binding</keyword>
<feature type="compositionally biased region" description="Basic and acidic residues" evidence="2">
    <location>
        <begin position="1"/>
        <end position="11"/>
    </location>
</feature>
<evidence type="ECO:0000256" key="2">
    <source>
        <dbReference type="SAM" id="MobiDB-lite"/>
    </source>
</evidence>
<feature type="domain" description="CCHC-type" evidence="3">
    <location>
        <begin position="83"/>
        <end position="96"/>
    </location>
</feature>
<dbReference type="PROSITE" id="PS50158">
    <property type="entry name" value="ZF_CCHC"/>
    <property type="match status" value="1"/>
</dbReference>